<name>A0ACC2DI82_DIPCM</name>
<dbReference type="Proteomes" id="UP001162992">
    <property type="component" value="Chromosome 6"/>
</dbReference>
<evidence type="ECO:0000313" key="1">
    <source>
        <dbReference type="EMBL" id="KAJ7553899.1"/>
    </source>
</evidence>
<reference evidence="2" key="1">
    <citation type="journal article" date="2024" name="Proc. Natl. Acad. Sci. U.S.A.">
        <title>Extraordinary preservation of gene collinearity over three hundred million years revealed in homosporous lycophytes.</title>
        <authorList>
            <person name="Li C."/>
            <person name="Wickell D."/>
            <person name="Kuo L.Y."/>
            <person name="Chen X."/>
            <person name="Nie B."/>
            <person name="Liao X."/>
            <person name="Peng D."/>
            <person name="Ji J."/>
            <person name="Jenkins J."/>
            <person name="Williams M."/>
            <person name="Shu S."/>
            <person name="Plott C."/>
            <person name="Barry K."/>
            <person name="Rajasekar S."/>
            <person name="Grimwood J."/>
            <person name="Han X."/>
            <person name="Sun S."/>
            <person name="Hou Z."/>
            <person name="He W."/>
            <person name="Dai G."/>
            <person name="Sun C."/>
            <person name="Schmutz J."/>
            <person name="Leebens-Mack J.H."/>
            <person name="Li F.W."/>
            <person name="Wang L."/>
        </authorList>
    </citation>
    <scope>NUCLEOTIDE SEQUENCE [LARGE SCALE GENOMIC DNA]</scope>
    <source>
        <strain evidence="2">cv. PW_Plant_1</strain>
    </source>
</reference>
<dbReference type="EMBL" id="CM055097">
    <property type="protein sequence ID" value="KAJ7553899.1"/>
    <property type="molecule type" value="Genomic_DNA"/>
</dbReference>
<accession>A0ACC2DI82</accession>
<comment type="caution">
    <text evidence="1">The sequence shown here is derived from an EMBL/GenBank/DDBJ whole genome shotgun (WGS) entry which is preliminary data.</text>
</comment>
<proteinExistence type="predicted"/>
<sequence>MMELIRNGLQWGVLAMGMCILSFLTSSADAGTFVGINFRSHVSSSVVPNHVVELVKNLGVEHVRLHDANSSILRAFAYSDVDILVGITNDLIPAFASSQAFAYGWVNKNLLAYLPIVKITGLVVGDEVLTEFSWAAGTLLPAMQNIHNALVAAKLDKQIKVSTSHSSSILSSGFFPSQAHFKASFSAWVQPILDFLSATESFFMLSFNPIDLYLQSSHNSSLDYALFVSNKGVLDANANLVYQNLFDAVVDAAFNAMGAMNHPELPIVVSETGWPWAGTAAEEASPENAAIFNTNLVRHILNNKGTPLRPDAEIHTYMFDPFSEAKKAGIISEYEWRMFVSNTQKPLNYRQLLGFSTRDSVNGSQSWCIAKNGIPDTQLATALNWACGPQGNADCGPIQNGGPCYNPNTYSSHASYAFNSYYQKNGQTAIACDFGGSAMVVPTDPSYAGCTFPPSGGSGSGGNQTFNPNGSNNPSSSLGLPLRATSSHLIAAVLSLPILAYLRL</sequence>
<protein>
    <submittedName>
        <fullName evidence="1">Uncharacterized protein</fullName>
    </submittedName>
</protein>
<evidence type="ECO:0000313" key="2">
    <source>
        <dbReference type="Proteomes" id="UP001162992"/>
    </source>
</evidence>
<keyword evidence="2" id="KW-1185">Reference proteome</keyword>
<organism evidence="1 2">
    <name type="scientific">Diphasiastrum complanatum</name>
    <name type="common">Issler's clubmoss</name>
    <name type="synonym">Lycopodium complanatum</name>
    <dbReference type="NCBI Taxonomy" id="34168"/>
    <lineage>
        <taxon>Eukaryota</taxon>
        <taxon>Viridiplantae</taxon>
        <taxon>Streptophyta</taxon>
        <taxon>Embryophyta</taxon>
        <taxon>Tracheophyta</taxon>
        <taxon>Lycopodiopsida</taxon>
        <taxon>Lycopodiales</taxon>
        <taxon>Lycopodiaceae</taxon>
        <taxon>Lycopodioideae</taxon>
        <taxon>Diphasiastrum</taxon>
    </lineage>
</organism>
<gene>
    <name evidence="1" type="ORF">O6H91_06G117300</name>
</gene>